<keyword evidence="2 10" id="KW-0479">Metal-binding</keyword>
<keyword evidence="12" id="KW-1185">Reference proteome</keyword>
<comment type="similarity">
    <text evidence="10">Belongs to the CRISPR-associated endonuclease Cas1 family.</text>
</comment>
<accession>A0ABU3ZBI7</accession>
<dbReference type="CDD" id="cd09634">
    <property type="entry name" value="Cas1_I-II-III"/>
    <property type="match status" value="1"/>
</dbReference>
<keyword evidence="4 10" id="KW-0378">Hydrolase</keyword>
<dbReference type="InterPro" id="IPR002729">
    <property type="entry name" value="CRISPR-assoc_Cas1"/>
</dbReference>
<organism evidence="11 12">
    <name type="scientific">Veillonella absiana</name>
    <dbReference type="NCBI Taxonomy" id="3079305"/>
    <lineage>
        <taxon>Bacteria</taxon>
        <taxon>Bacillati</taxon>
        <taxon>Bacillota</taxon>
        <taxon>Negativicutes</taxon>
        <taxon>Veillonellales</taxon>
        <taxon>Veillonellaceae</taxon>
        <taxon>Veillonella</taxon>
    </lineage>
</organism>
<comment type="subunit">
    <text evidence="9 10">Homodimer, forms a heterotetramer with a Cas2 homodimer.</text>
</comment>
<name>A0ABU3ZBI7_9FIRM</name>
<dbReference type="InterPro" id="IPR027617">
    <property type="entry name" value="Cas1_PREFRAN"/>
</dbReference>
<keyword evidence="3 10" id="KW-0255">Endonuclease</keyword>
<keyword evidence="6 10" id="KW-0051">Antiviral defense</keyword>
<dbReference type="RefSeq" id="WP_317330485.1">
    <property type="nucleotide sequence ID" value="NZ_JAWJZA010000031.1"/>
</dbReference>
<reference evidence="11 12" key="1">
    <citation type="submission" date="2023-10" db="EMBL/GenBank/DDBJ databases">
        <title>Veillonella sp. nov., isolated from a pig farm feces dump.</title>
        <authorList>
            <person name="Chang Y.-H."/>
        </authorList>
    </citation>
    <scope>NUCLEOTIDE SEQUENCE [LARGE SCALE GENOMIC DNA]</scope>
    <source>
        <strain evidence="11 12">YH-vei2233</strain>
    </source>
</reference>
<evidence type="ECO:0000256" key="7">
    <source>
        <dbReference type="ARBA" id="ARBA00023125"/>
    </source>
</evidence>
<dbReference type="InterPro" id="IPR042206">
    <property type="entry name" value="CRISPR-assoc_Cas1_C"/>
</dbReference>
<evidence type="ECO:0000256" key="8">
    <source>
        <dbReference type="ARBA" id="ARBA00023211"/>
    </source>
</evidence>
<gene>
    <name evidence="10 11" type="primary">cas1</name>
    <name evidence="11" type="ORF">RVY80_09905</name>
</gene>
<evidence type="ECO:0000256" key="6">
    <source>
        <dbReference type="ARBA" id="ARBA00023118"/>
    </source>
</evidence>
<dbReference type="Pfam" id="PF01867">
    <property type="entry name" value="Cas_Cas1"/>
    <property type="match status" value="1"/>
</dbReference>
<evidence type="ECO:0000256" key="5">
    <source>
        <dbReference type="ARBA" id="ARBA00022842"/>
    </source>
</evidence>
<comment type="function">
    <text evidence="10">CRISPR (clustered regularly interspaced short palindromic repeat), is an adaptive immune system that provides protection against mobile genetic elements (viruses, transposable elements and conjugative plasmids). CRISPR clusters contain spacers, sequences complementary to antecedent mobile elements, and target invading nucleic acids. CRISPR clusters are transcribed and processed into CRISPR RNA (crRNA). Acts as a dsDNA endonuclease. Involved in the integration of spacer DNA into the CRISPR cassette.</text>
</comment>
<evidence type="ECO:0000256" key="1">
    <source>
        <dbReference type="ARBA" id="ARBA00022722"/>
    </source>
</evidence>
<dbReference type="GO" id="GO:0004519">
    <property type="term" value="F:endonuclease activity"/>
    <property type="evidence" value="ECO:0007669"/>
    <property type="project" value="UniProtKB-KW"/>
</dbReference>
<proteinExistence type="inferred from homology"/>
<dbReference type="InterPro" id="IPR050646">
    <property type="entry name" value="Cas1"/>
</dbReference>
<evidence type="ECO:0000256" key="10">
    <source>
        <dbReference type="HAMAP-Rule" id="MF_01470"/>
    </source>
</evidence>
<evidence type="ECO:0000256" key="9">
    <source>
        <dbReference type="ARBA" id="ARBA00038592"/>
    </source>
</evidence>
<evidence type="ECO:0000256" key="3">
    <source>
        <dbReference type="ARBA" id="ARBA00022759"/>
    </source>
</evidence>
<dbReference type="Gene3D" id="1.20.120.920">
    <property type="entry name" value="CRISPR-associated endonuclease Cas1, C-terminal domain"/>
    <property type="match status" value="1"/>
</dbReference>
<dbReference type="PANTHER" id="PTHR34353:SF2">
    <property type="entry name" value="CRISPR-ASSOCIATED ENDONUCLEASE CAS1 1"/>
    <property type="match status" value="1"/>
</dbReference>
<comment type="cofactor">
    <cofactor evidence="10">
        <name>Mg(2+)</name>
        <dbReference type="ChEBI" id="CHEBI:18420"/>
    </cofactor>
    <cofactor evidence="10">
        <name>Mn(2+)</name>
        <dbReference type="ChEBI" id="CHEBI:29035"/>
    </cofactor>
</comment>
<keyword evidence="8 10" id="KW-0464">Manganese</keyword>
<protein>
    <recommendedName>
        <fullName evidence="10">CRISPR-associated endonuclease Cas1</fullName>
        <ecNumber evidence="10">3.1.-.-</ecNumber>
    </recommendedName>
</protein>
<dbReference type="EMBL" id="JAWJZB010000014">
    <property type="protein sequence ID" value="MDV5089131.1"/>
    <property type="molecule type" value="Genomic_DNA"/>
</dbReference>
<keyword evidence="7 10" id="KW-0238">DNA-binding</keyword>
<feature type="binding site" evidence="10">
    <location>
        <position position="236"/>
    </location>
    <ligand>
        <name>Mn(2+)</name>
        <dbReference type="ChEBI" id="CHEBI:29035"/>
    </ligand>
</feature>
<dbReference type="NCBIfam" id="TIGR04329">
    <property type="entry name" value="cas1_PREFRAN"/>
    <property type="match status" value="1"/>
</dbReference>
<dbReference type="EC" id="3.1.-.-" evidence="10"/>
<sequence length="323" mass="37683">MLSEPGFSMRKIVMIHANQGQKISFLNDNLVVKDKEGKIILQYTCHRVFIIYIIGGFTVTSGLIERGRRFGISFVFLTAGYKFYESIPYASRGNTMLVSRQYTSNINGQIAQKIVENKILNQRKALLSLRKYKDGIVMLDKRLESLVEPIDDLATLLGIEGTAAKIYFNRVFEDANWQGRQPRVKNDVINLLLDIGYTVLFNYVDAMTSMYGFDVYKGNLHQEFYKRKSLICDLVEPFRVIVDLKIRKMYNLKQISEDDFICQRGRYMINFKSKTNYGVEFAKEINDYSICIYRYVKGYYRWFMTSEDISKMPMAEVVKNDFN</sequence>
<evidence type="ECO:0000313" key="12">
    <source>
        <dbReference type="Proteomes" id="UP001272515"/>
    </source>
</evidence>
<dbReference type="PANTHER" id="PTHR34353">
    <property type="entry name" value="CRISPR-ASSOCIATED ENDONUCLEASE CAS1 1"/>
    <property type="match status" value="1"/>
</dbReference>
<evidence type="ECO:0000313" key="11">
    <source>
        <dbReference type="EMBL" id="MDV5089131.1"/>
    </source>
</evidence>
<dbReference type="HAMAP" id="MF_01470">
    <property type="entry name" value="Cas1"/>
    <property type="match status" value="1"/>
</dbReference>
<evidence type="ECO:0000256" key="4">
    <source>
        <dbReference type="ARBA" id="ARBA00022801"/>
    </source>
</evidence>
<dbReference type="Proteomes" id="UP001272515">
    <property type="component" value="Unassembled WGS sequence"/>
</dbReference>
<feature type="binding site" evidence="10">
    <location>
        <position position="160"/>
    </location>
    <ligand>
        <name>Mn(2+)</name>
        <dbReference type="ChEBI" id="CHEBI:29035"/>
    </ligand>
</feature>
<evidence type="ECO:0000256" key="2">
    <source>
        <dbReference type="ARBA" id="ARBA00022723"/>
    </source>
</evidence>
<keyword evidence="5 10" id="KW-0460">Magnesium</keyword>
<dbReference type="NCBIfam" id="TIGR00287">
    <property type="entry name" value="cas1"/>
    <property type="match status" value="1"/>
</dbReference>
<comment type="caution">
    <text evidence="11">The sequence shown here is derived from an EMBL/GenBank/DDBJ whole genome shotgun (WGS) entry which is preliminary data.</text>
</comment>
<keyword evidence="1 10" id="KW-0540">Nuclease</keyword>
<feature type="binding site" evidence="10">
    <location>
        <position position="221"/>
    </location>
    <ligand>
        <name>Mn(2+)</name>
        <dbReference type="ChEBI" id="CHEBI:29035"/>
    </ligand>
</feature>